<evidence type="ECO:0000259" key="3">
    <source>
        <dbReference type="PROSITE" id="PS50977"/>
    </source>
</evidence>
<evidence type="ECO:0000313" key="4">
    <source>
        <dbReference type="EMBL" id="MBW7572086.1"/>
    </source>
</evidence>
<comment type="caution">
    <text evidence="4">The sequence shown here is derived from an EMBL/GenBank/DDBJ whole genome shotgun (WGS) entry which is preliminary data.</text>
</comment>
<accession>A0ABS7DNH5</accession>
<dbReference type="SUPFAM" id="SSF46689">
    <property type="entry name" value="Homeodomain-like"/>
    <property type="match status" value="1"/>
</dbReference>
<dbReference type="InterPro" id="IPR001647">
    <property type="entry name" value="HTH_TetR"/>
</dbReference>
<dbReference type="Gene3D" id="1.10.357.10">
    <property type="entry name" value="Tetracycline Repressor, domain 2"/>
    <property type="match status" value="1"/>
</dbReference>
<dbReference type="Pfam" id="PF14278">
    <property type="entry name" value="TetR_C_8"/>
    <property type="match status" value="1"/>
</dbReference>
<dbReference type="PROSITE" id="PS50977">
    <property type="entry name" value="HTH_TETR_2"/>
    <property type="match status" value="1"/>
</dbReference>
<evidence type="ECO:0000256" key="2">
    <source>
        <dbReference type="PROSITE-ProRule" id="PRU00335"/>
    </source>
</evidence>
<dbReference type="RefSeq" id="WP_219964512.1">
    <property type="nucleotide sequence ID" value="NZ_JAGFNZ010000002.1"/>
</dbReference>
<gene>
    <name evidence="4" type="ORF">J5W02_04610</name>
</gene>
<protein>
    <submittedName>
        <fullName evidence="4">TetR/AcrR family transcriptional regulator</fullName>
    </submittedName>
</protein>
<keyword evidence="1 2" id="KW-0238">DNA-binding</keyword>
<feature type="domain" description="HTH tetR-type" evidence="3">
    <location>
        <begin position="11"/>
        <end position="71"/>
    </location>
</feature>
<dbReference type="PANTHER" id="PTHR43479">
    <property type="entry name" value="ACREF/ENVCD OPERON REPRESSOR-RELATED"/>
    <property type="match status" value="1"/>
</dbReference>
<keyword evidence="5" id="KW-1185">Reference proteome</keyword>
<sequence length="199" mass="23058">MKSGEQDRRVKYTKMVLRESLLELMKDKPITKITPTELCRLADINRNTFYAHYSSPMDLLSTIENELYEEVIQAFECSFHTDTMEILLTEICQVIRNHSAICKILFSEYGDKDFLKRVIYLAHDKTVVEWKTLMHDSSAEMVERLFTFTVNGSMAIIQDWILKGAKESPSEIAHFINSVTHYGLRAFTGSNMKTKKQNS</sequence>
<dbReference type="Proteomes" id="UP000719942">
    <property type="component" value="Unassembled WGS sequence"/>
</dbReference>
<dbReference type="PANTHER" id="PTHR43479:SF7">
    <property type="entry name" value="TETR-FAMILY TRANSCRIPTIONAL REGULATOR"/>
    <property type="match status" value="1"/>
</dbReference>
<name>A0ABS7DNH5_9FIRM</name>
<dbReference type="InterPro" id="IPR039532">
    <property type="entry name" value="TetR_C_Firmicutes"/>
</dbReference>
<reference evidence="4 5" key="1">
    <citation type="submission" date="2021-03" db="EMBL/GenBank/DDBJ databases">
        <title>Caproiciproducens sp. nov. isolated from feces of cow.</title>
        <authorList>
            <person name="Choi J.-Y."/>
        </authorList>
    </citation>
    <scope>NUCLEOTIDE SEQUENCE [LARGE SCALE GENOMIC DNA]</scope>
    <source>
        <strain evidence="4 5">AGMB10547</strain>
    </source>
</reference>
<dbReference type="InterPro" id="IPR050624">
    <property type="entry name" value="HTH-type_Tx_Regulator"/>
</dbReference>
<evidence type="ECO:0000256" key="1">
    <source>
        <dbReference type="ARBA" id="ARBA00023125"/>
    </source>
</evidence>
<dbReference type="InterPro" id="IPR009057">
    <property type="entry name" value="Homeodomain-like_sf"/>
</dbReference>
<dbReference type="EMBL" id="JAGFNZ010000002">
    <property type="protein sequence ID" value="MBW7572086.1"/>
    <property type="molecule type" value="Genomic_DNA"/>
</dbReference>
<feature type="DNA-binding region" description="H-T-H motif" evidence="2">
    <location>
        <begin position="34"/>
        <end position="53"/>
    </location>
</feature>
<organism evidence="4 5">
    <name type="scientific">Caproiciproducens faecalis</name>
    <dbReference type="NCBI Taxonomy" id="2820301"/>
    <lineage>
        <taxon>Bacteria</taxon>
        <taxon>Bacillati</taxon>
        <taxon>Bacillota</taxon>
        <taxon>Clostridia</taxon>
        <taxon>Eubacteriales</taxon>
        <taxon>Acutalibacteraceae</taxon>
        <taxon>Caproiciproducens</taxon>
    </lineage>
</organism>
<proteinExistence type="predicted"/>
<evidence type="ECO:0000313" key="5">
    <source>
        <dbReference type="Proteomes" id="UP000719942"/>
    </source>
</evidence>